<evidence type="ECO:0000256" key="1">
    <source>
        <dbReference type="SAM" id="Coils"/>
    </source>
</evidence>
<dbReference type="EMBL" id="CAUYUJ010004199">
    <property type="protein sequence ID" value="CAK0808519.1"/>
    <property type="molecule type" value="Genomic_DNA"/>
</dbReference>
<feature type="region of interest" description="Disordered" evidence="2">
    <location>
        <begin position="1"/>
        <end position="67"/>
    </location>
</feature>
<accession>A0ABN9QRH3</accession>
<organism evidence="3 4">
    <name type="scientific">Prorocentrum cordatum</name>
    <dbReference type="NCBI Taxonomy" id="2364126"/>
    <lineage>
        <taxon>Eukaryota</taxon>
        <taxon>Sar</taxon>
        <taxon>Alveolata</taxon>
        <taxon>Dinophyceae</taxon>
        <taxon>Prorocentrales</taxon>
        <taxon>Prorocentraceae</taxon>
        <taxon>Prorocentrum</taxon>
    </lineage>
</organism>
<sequence length="294" mass="32247">RGRGGRAAPRAFLDGSPEADREQRLQALRGQLDERREAVSAELQRARQRRGKTADQPEEPQLPGGAERQVLLAQLRACRSEADASREEMEAEAVRLRQELCSCREEHAEFRLAEAAEMDVVASKAFAVKALLAESRAENEARLRRCREEAWAAEARFESATEEARQPGSAPSLVVECSRLEKAVEDLRRRVERFASSCGQASAIELGLRRPSDPMDADVNNLAALRVKLLRLLELWSSEGEPPEAATDATLSPTTVNASPRRWPQATATERTASPTSASHPAAVPPPPAHEHAA</sequence>
<feature type="compositionally biased region" description="Low complexity" evidence="2">
    <location>
        <begin position="273"/>
        <end position="282"/>
    </location>
</feature>
<feature type="region of interest" description="Disordered" evidence="2">
    <location>
        <begin position="241"/>
        <end position="294"/>
    </location>
</feature>
<comment type="caution">
    <text evidence="3">The sequence shown here is derived from an EMBL/GenBank/DDBJ whole genome shotgun (WGS) entry which is preliminary data.</text>
</comment>
<gene>
    <name evidence="3" type="ORF">PCOR1329_LOCUS14096</name>
</gene>
<feature type="non-terminal residue" evidence="3">
    <location>
        <position position="1"/>
    </location>
</feature>
<feature type="compositionally biased region" description="Polar residues" evidence="2">
    <location>
        <begin position="249"/>
        <end position="258"/>
    </location>
</feature>
<keyword evidence="4" id="KW-1185">Reference proteome</keyword>
<feature type="compositionally biased region" description="Low complexity" evidence="2">
    <location>
        <begin position="1"/>
        <end position="11"/>
    </location>
</feature>
<proteinExistence type="predicted"/>
<feature type="non-terminal residue" evidence="3">
    <location>
        <position position="294"/>
    </location>
</feature>
<name>A0ABN9QRH3_9DINO</name>
<reference evidence="3" key="1">
    <citation type="submission" date="2023-10" db="EMBL/GenBank/DDBJ databases">
        <authorList>
            <person name="Chen Y."/>
            <person name="Shah S."/>
            <person name="Dougan E. K."/>
            <person name="Thang M."/>
            <person name="Chan C."/>
        </authorList>
    </citation>
    <scope>NUCLEOTIDE SEQUENCE [LARGE SCALE GENOMIC DNA]</scope>
</reference>
<dbReference type="Proteomes" id="UP001189429">
    <property type="component" value="Unassembled WGS sequence"/>
</dbReference>
<evidence type="ECO:0000313" key="3">
    <source>
        <dbReference type="EMBL" id="CAK0808519.1"/>
    </source>
</evidence>
<feature type="coiled-coil region" evidence="1">
    <location>
        <begin position="143"/>
        <end position="197"/>
    </location>
</feature>
<evidence type="ECO:0000313" key="4">
    <source>
        <dbReference type="Proteomes" id="UP001189429"/>
    </source>
</evidence>
<protein>
    <submittedName>
        <fullName evidence="3">Uncharacterized protein</fullName>
    </submittedName>
</protein>
<keyword evidence="1" id="KW-0175">Coiled coil</keyword>
<evidence type="ECO:0000256" key="2">
    <source>
        <dbReference type="SAM" id="MobiDB-lite"/>
    </source>
</evidence>